<dbReference type="Pfam" id="PF07505">
    <property type="entry name" value="DUF5131"/>
    <property type="match status" value="1"/>
</dbReference>
<dbReference type="EMBL" id="JPIT01000007">
    <property type="protein sequence ID" value="KIO47137.1"/>
    <property type="molecule type" value="Genomic_DNA"/>
</dbReference>
<reference evidence="1 2" key="1">
    <citation type="submission" date="2014-07" db="EMBL/GenBank/DDBJ databases">
        <title>Porphyromonadaceae bacterium OUH 334697 = ATCC BAA-2682 = DSM 28341 draft genome.</title>
        <authorList>
            <person name="Sydenham T.V."/>
            <person name="Hasman H."/>
            <person name="Justesen U.S."/>
        </authorList>
    </citation>
    <scope>NUCLEOTIDE SEQUENCE [LARGE SCALE GENOMIC DNA]</scope>
    <source>
        <strain evidence="1 2">OUH 334697</strain>
    </source>
</reference>
<proteinExistence type="predicted"/>
<dbReference type="InterPro" id="IPR011101">
    <property type="entry name" value="DUF5131"/>
</dbReference>
<sequence length="251" mass="29223">MIKYANWNPWHGCTKISPGCKYCYVYRQDEMYGTEVDSSKVHKNTDFNLPLKCKRDKSYKITPGTVVFTCFTSDFFLKDADEWRAEAWAMIRERSDLVFFFFTKRIDRFSACIPEDWGDGYDNVIVGCTVENQAMADYRLPIFKALSIKHKAIIVAPLLERIELSSYLDNTVEEVSVSGESGVQARVCDYDWILDLREQCINKDVPFRFHQTGAKLLKDGKLYRIKRGYQIAQAYKANINYRIGKDYKPIL</sequence>
<evidence type="ECO:0008006" key="3">
    <source>
        <dbReference type="Google" id="ProtNLM"/>
    </source>
</evidence>
<gene>
    <name evidence="1" type="ORF">IE90_00595</name>
</gene>
<dbReference type="RefSeq" id="WP_041501984.1">
    <property type="nucleotide sequence ID" value="NZ_JPIT01000007.1"/>
</dbReference>
<accession>A0AB34R584</accession>
<comment type="caution">
    <text evidence="1">The sequence shown here is derived from an EMBL/GenBank/DDBJ whole genome shotgun (WGS) entry which is preliminary data.</text>
</comment>
<dbReference type="Proteomes" id="UP000031937">
    <property type="component" value="Unassembled WGS sequence"/>
</dbReference>
<dbReference type="AlphaFoldDB" id="A0AB34R584"/>
<evidence type="ECO:0000313" key="1">
    <source>
        <dbReference type="EMBL" id="KIO47137.1"/>
    </source>
</evidence>
<organism evidence="1 2">
    <name type="scientific">Sanguibacteroides justesenii</name>
    <dbReference type="NCBI Taxonomy" id="1547597"/>
    <lineage>
        <taxon>Bacteria</taxon>
        <taxon>Pseudomonadati</taxon>
        <taxon>Bacteroidota</taxon>
        <taxon>Bacteroidia</taxon>
        <taxon>Bacteroidales</taxon>
        <taxon>Porphyromonadaceae</taxon>
        <taxon>Sanguibacteroides</taxon>
    </lineage>
</organism>
<evidence type="ECO:0000313" key="2">
    <source>
        <dbReference type="Proteomes" id="UP000031937"/>
    </source>
</evidence>
<name>A0AB34R584_9PORP</name>
<protein>
    <recommendedName>
        <fullName evidence="3">DUF5131 family protein</fullName>
    </recommendedName>
</protein>